<feature type="compositionally biased region" description="Basic residues" evidence="6">
    <location>
        <begin position="148"/>
        <end position="160"/>
    </location>
</feature>
<evidence type="ECO:0000256" key="1">
    <source>
        <dbReference type="ARBA" id="ARBA00004167"/>
    </source>
</evidence>
<feature type="compositionally biased region" description="Basic and acidic residues" evidence="6">
    <location>
        <begin position="125"/>
        <end position="147"/>
    </location>
</feature>
<dbReference type="PANTHER" id="PTHR24298">
    <property type="entry name" value="FLAVONOID 3'-MONOOXYGENASE-RELATED"/>
    <property type="match status" value="1"/>
</dbReference>
<evidence type="ECO:0000256" key="3">
    <source>
        <dbReference type="ARBA" id="ARBA00022723"/>
    </source>
</evidence>
<feature type="region of interest" description="Disordered" evidence="6">
    <location>
        <begin position="240"/>
        <end position="268"/>
    </location>
</feature>
<keyword evidence="4" id="KW-1133">Transmembrane helix</keyword>
<comment type="subcellular location">
    <subcellularLocation>
        <location evidence="1">Membrane</location>
        <topology evidence="1">Single-pass membrane protein</topology>
    </subcellularLocation>
</comment>
<dbReference type="GO" id="GO:0005506">
    <property type="term" value="F:iron ion binding"/>
    <property type="evidence" value="ECO:0007669"/>
    <property type="project" value="InterPro"/>
</dbReference>
<feature type="compositionally biased region" description="Basic residues" evidence="6">
    <location>
        <begin position="11"/>
        <end position="27"/>
    </location>
</feature>
<dbReference type="eggNOG" id="KOG0156">
    <property type="taxonomic scope" value="Eukaryota"/>
</dbReference>
<dbReference type="STRING" id="40148.A0A0E0BCN5"/>
<evidence type="ECO:0000256" key="2">
    <source>
        <dbReference type="ARBA" id="ARBA00022692"/>
    </source>
</evidence>
<dbReference type="AlphaFoldDB" id="A0A0E0BCN5"/>
<keyword evidence="3" id="KW-0479">Metal-binding</keyword>
<feature type="compositionally biased region" description="Low complexity" evidence="6">
    <location>
        <begin position="256"/>
        <end position="268"/>
    </location>
</feature>
<dbReference type="SUPFAM" id="SSF48264">
    <property type="entry name" value="Cytochrome P450"/>
    <property type="match status" value="1"/>
</dbReference>
<evidence type="ECO:0000256" key="4">
    <source>
        <dbReference type="ARBA" id="ARBA00022989"/>
    </source>
</evidence>
<dbReference type="GO" id="GO:0020037">
    <property type="term" value="F:heme binding"/>
    <property type="evidence" value="ECO:0007669"/>
    <property type="project" value="InterPro"/>
</dbReference>
<dbReference type="PANTHER" id="PTHR24298:SF800">
    <property type="entry name" value="CYTOCHROME P450 89A2-RELATED"/>
    <property type="match status" value="1"/>
</dbReference>
<dbReference type="Proteomes" id="UP000026961">
    <property type="component" value="Chromosome 10"/>
</dbReference>
<dbReference type="Gene3D" id="1.10.630.10">
    <property type="entry name" value="Cytochrome P450"/>
    <property type="match status" value="1"/>
</dbReference>
<dbReference type="HOGENOM" id="CLU_1039664_0_0_1"/>
<keyword evidence="8" id="KW-1185">Reference proteome</keyword>
<protein>
    <submittedName>
        <fullName evidence="7">Uncharacterized protein</fullName>
    </submittedName>
</protein>
<dbReference type="GO" id="GO:0016709">
    <property type="term" value="F:oxidoreductase activity, acting on paired donors, with incorporation or reduction of molecular oxygen, NAD(P)H as one donor, and incorporation of one atom of oxygen"/>
    <property type="evidence" value="ECO:0007669"/>
    <property type="project" value="TreeGrafter"/>
</dbReference>
<dbReference type="EnsemblPlants" id="OGLUM10G15560.1">
    <property type="protein sequence ID" value="OGLUM10G15560.1"/>
    <property type="gene ID" value="OGLUM10G15560"/>
</dbReference>
<feature type="region of interest" description="Disordered" evidence="6">
    <location>
        <begin position="125"/>
        <end position="167"/>
    </location>
</feature>
<evidence type="ECO:0000256" key="5">
    <source>
        <dbReference type="ARBA" id="ARBA00023136"/>
    </source>
</evidence>
<sequence>MHLTLSPGRTARTKAAHARTASHHHHPALARLDGGVRELMSWTVTSRSGGEGSSGLALVEAVLAALGEVLQLPMAVAALHGGEAAAAARDRVLDDGFLVLADAYGTFESALLALRESVAGARRDWEEKQGVKGIRETQSRGLEEKSRGGRRGHSHQRKRPATVPENDTTFEHSYVDTLLDLRLPEDGDRALTDKAMNPSIQAKLYDEIKVTVGDDHEGVSEEDTQKMPYLKAVILEGLRKHPPATSRCRTRRRRTWTSAGTSSPRAPR</sequence>
<evidence type="ECO:0000313" key="7">
    <source>
        <dbReference type="EnsemblPlants" id="OGLUM10G15560.1"/>
    </source>
</evidence>
<dbReference type="Gramene" id="OGLUM10G15560.1">
    <property type="protein sequence ID" value="OGLUM10G15560.1"/>
    <property type="gene ID" value="OGLUM10G15560"/>
</dbReference>
<keyword evidence="2" id="KW-0812">Transmembrane</keyword>
<organism evidence="7">
    <name type="scientific">Oryza glumipatula</name>
    <dbReference type="NCBI Taxonomy" id="40148"/>
    <lineage>
        <taxon>Eukaryota</taxon>
        <taxon>Viridiplantae</taxon>
        <taxon>Streptophyta</taxon>
        <taxon>Embryophyta</taxon>
        <taxon>Tracheophyta</taxon>
        <taxon>Spermatophyta</taxon>
        <taxon>Magnoliopsida</taxon>
        <taxon>Liliopsida</taxon>
        <taxon>Poales</taxon>
        <taxon>Poaceae</taxon>
        <taxon>BOP clade</taxon>
        <taxon>Oryzoideae</taxon>
        <taxon>Oryzeae</taxon>
        <taxon>Oryzinae</taxon>
        <taxon>Oryza</taxon>
    </lineage>
</organism>
<evidence type="ECO:0000256" key="6">
    <source>
        <dbReference type="SAM" id="MobiDB-lite"/>
    </source>
</evidence>
<accession>A0A0E0BCN5</accession>
<dbReference type="InterPro" id="IPR001128">
    <property type="entry name" value="Cyt_P450"/>
</dbReference>
<name>A0A0E0BCN5_9ORYZ</name>
<keyword evidence="5" id="KW-0472">Membrane</keyword>
<feature type="region of interest" description="Disordered" evidence="6">
    <location>
        <begin position="1"/>
        <end position="27"/>
    </location>
</feature>
<reference evidence="7" key="1">
    <citation type="submission" date="2015-04" db="UniProtKB">
        <authorList>
            <consortium name="EnsemblPlants"/>
        </authorList>
    </citation>
    <scope>IDENTIFICATION</scope>
</reference>
<proteinExistence type="predicted"/>
<dbReference type="GO" id="GO:0016020">
    <property type="term" value="C:membrane"/>
    <property type="evidence" value="ECO:0007669"/>
    <property type="project" value="UniProtKB-SubCell"/>
</dbReference>
<reference evidence="7" key="2">
    <citation type="submission" date="2018-05" db="EMBL/GenBank/DDBJ databases">
        <title>OgluRS3 (Oryza glumaepatula Reference Sequence Version 3).</title>
        <authorList>
            <person name="Zhang J."/>
            <person name="Kudrna D."/>
            <person name="Lee S."/>
            <person name="Talag J."/>
            <person name="Welchert J."/>
            <person name="Wing R.A."/>
        </authorList>
    </citation>
    <scope>NUCLEOTIDE SEQUENCE [LARGE SCALE GENOMIC DNA]</scope>
</reference>
<dbReference type="InterPro" id="IPR036396">
    <property type="entry name" value="Cyt_P450_sf"/>
</dbReference>
<evidence type="ECO:0000313" key="8">
    <source>
        <dbReference type="Proteomes" id="UP000026961"/>
    </source>
</evidence>
<dbReference type="InterPro" id="IPR051103">
    <property type="entry name" value="Plant_metabolite_P450s"/>
</dbReference>
<dbReference type="Pfam" id="PF00067">
    <property type="entry name" value="p450"/>
    <property type="match status" value="1"/>
</dbReference>